<comment type="caution">
    <text evidence="2">The sequence shown here is derived from an EMBL/GenBank/DDBJ whole genome shotgun (WGS) entry which is preliminary data.</text>
</comment>
<evidence type="ECO:0000313" key="3">
    <source>
        <dbReference type="Proteomes" id="UP000291088"/>
    </source>
</evidence>
<keyword evidence="1" id="KW-1133">Transmembrane helix</keyword>
<keyword evidence="1" id="KW-0472">Membrane</keyword>
<dbReference type="RefSeq" id="WP_129332719.1">
    <property type="nucleotide sequence ID" value="NZ_SDVB01000238.1"/>
</dbReference>
<gene>
    <name evidence="2" type="ORF">EUU22_14745</name>
</gene>
<accession>A0A4V1RQB7</accession>
<protein>
    <recommendedName>
        <fullName evidence="4">DUF3971 domain-containing protein</fullName>
    </recommendedName>
</protein>
<dbReference type="Proteomes" id="UP000291088">
    <property type="component" value="Unassembled WGS sequence"/>
</dbReference>
<sequence>MGEIRGEKVRFSKKDIVPLHDLPSARAEDPLIVHCPARSTWFGRTARFTFGLFLLAAVLCGGFFVVIESGALDATFAGGAQRVLNGALAPQYRAEVSGTAVRFSKEWKLAVEARDVSVYRQSDGLVAAETEAVRLVVDPMALLSGRFSVSEIEADGVSVDESLFSSGPPPDFTKFRVDTIPTLLESAFAQLDLVQGFISKGGLDRMRLDGLEIAMGKARARPVLLSVRNLVMERGVDASLTIAGTLAINGYESPISAKAANVDGLTRSFSAWIGDVRLTPFLLRRDSHGDPRQGYDGSAEVTISARRGTAAEKPAVSMIAQTHDGTLYQDGNPQDVTHGTLNFAYDFSKDTIEVASSRIDFGPMVMPISGGLIDLDRLPGSEAAGPGIGIDLLVDQGLASVPSAGEQPFPFSFKIFGRFLYDTDELQLDTLSVSTPMGQMTGSLRARFFEGEGPEVSFGARFANMQTTVIKQLWPYWIADKPRRWVLANIFGGTVTEGSVQVFIPKGRMSVEPRPLHLDENELRISFDIVNARMNVTGDIPPLRDTDAHFELSGPKVTTIIKSATSYFPSGRSVKVEGGELVLGEIYTKPLMADIKIAVAGSADSVAELVSFRPINALKRVGFEAADFKGTVKGTAEVRLGLISEQNPPEPAWKAHLDLAGVDLAKPFSGRKIDNLNAALDVDPLAAHLEGKADIDGVPMELAVTEPVENDPEFRRERHVKVVLDKAGVSHFAPGLDQIIDGPVTAELDRIDEKRQAVTADLSRAAVTVPWLGWTKGAGISAKAKFEVVEGEKQSVIDKFVLDGDGFGVSGAMTVDKNGLVSADLSRVRLSPSDDYSVVVRQAKGGYQVAVNGKSADVRSLIDRMKSPAKGADGEAGADPSVRIDGKLDRMIGFGDEVLSNVTLEYATRSGKLSALDFSAITTKGQAIVGQMRRPSGLGEMSVTSGDAGAVARFANLYSRMNGGLLNLKMKENANGIWNGSVDLRNFSLDNEQRLQSIVSTPAGADGRSLNKAVKRDIDVSSARFQRGFARLIYSDETLRIENGVVRGEQVGATFQGLVRDSQGRMDLTGTFMPAYGLNRLFAELPVIGILLGNGRDRGLLGITFKLTGATEQPKLVVNPLSIIAPGVFRQIFEFR</sequence>
<organism evidence="2 3">
    <name type="scientific">Ciceribacter ferrooxidans</name>
    <dbReference type="NCBI Taxonomy" id="2509717"/>
    <lineage>
        <taxon>Bacteria</taxon>
        <taxon>Pseudomonadati</taxon>
        <taxon>Pseudomonadota</taxon>
        <taxon>Alphaproteobacteria</taxon>
        <taxon>Hyphomicrobiales</taxon>
        <taxon>Rhizobiaceae</taxon>
        <taxon>Ciceribacter</taxon>
    </lineage>
</organism>
<reference evidence="2 3" key="1">
    <citation type="submission" date="2019-01" db="EMBL/GenBank/DDBJ databases">
        <authorList>
            <person name="Deng T."/>
        </authorList>
    </citation>
    <scope>NUCLEOTIDE SEQUENCE [LARGE SCALE GENOMIC DNA]</scope>
    <source>
        <strain evidence="2 3">F8825</strain>
    </source>
</reference>
<keyword evidence="3" id="KW-1185">Reference proteome</keyword>
<feature type="transmembrane region" description="Helical" evidence="1">
    <location>
        <begin position="48"/>
        <end position="67"/>
    </location>
</feature>
<keyword evidence="1" id="KW-0812">Transmembrane</keyword>
<evidence type="ECO:0000313" key="2">
    <source>
        <dbReference type="EMBL" id="RYC12297.1"/>
    </source>
</evidence>
<name>A0A4V1RQB7_9HYPH</name>
<dbReference type="AlphaFoldDB" id="A0A4V1RQB7"/>
<proteinExistence type="predicted"/>
<evidence type="ECO:0000256" key="1">
    <source>
        <dbReference type="SAM" id="Phobius"/>
    </source>
</evidence>
<dbReference type="OrthoDB" id="7161641at2"/>
<evidence type="ECO:0008006" key="4">
    <source>
        <dbReference type="Google" id="ProtNLM"/>
    </source>
</evidence>
<dbReference type="EMBL" id="SDVB01000238">
    <property type="protein sequence ID" value="RYC12297.1"/>
    <property type="molecule type" value="Genomic_DNA"/>
</dbReference>